<evidence type="ECO:0008006" key="4">
    <source>
        <dbReference type="Google" id="ProtNLM"/>
    </source>
</evidence>
<keyword evidence="1" id="KW-0732">Signal</keyword>
<name>A0A350P0N1_9ALTE</name>
<protein>
    <recommendedName>
        <fullName evidence="4">Lipoprotein</fullName>
    </recommendedName>
</protein>
<reference evidence="2 3" key="1">
    <citation type="journal article" date="2018" name="Nat. Biotechnol.">
        <title>A standardized bacterial taxonomy based on genome phylogeny substantially revises the tree of life.</title>
        <authorList>
            <person name="Parks D.H."/>
            <person name="Chuvochina M."/>
            <person name="Waite D.W."/>
            <person name="Rinke C."/>
            <person name="Skarshewski A."/>
            <person name="Chaumeil P.A."/>
            <person name="Hugenholtz P."/>
        </authorList>
    </citation>
    <scope>NUCLEOTIDE SEQUENCE [LARGE SCALE GENOMIC DNA]</scope>
    <source>
        <strain evidence="2">UBA11978</strain>
    </source>
</reference>
<dbReference type="AlphaFoldDB" id="A0A350P0N1"/>
<evidence type="ECO:0000256" key="1">
    <source>
        <dbReference type="SAM" id="SignalP"/>
    </source>
</evidence>
<feature type="chain" id="PRO_5016575616" description="Lipoprotein" evidence="1">
    <location>
        <begin position="23"/>
        <end position="188"/>
    </location>
</feature>
<feature type="signal peptide" evidence="1">
    <location>
        <begin position="1"/>
        <end position="22"/>
    </location>
</feature>
<comment type="caution">
    <text evidence="2">The sequence shown here is derived from an EMBL/GenBank/DDBJ whole genome shotgun (WGS) entry which is preliminary data.</text>
</comment>
<dbReference type="EMBL" id="DNAN01000130">
    <property type="protein sequence ID" value="HAW74848.1"/>
    <property type="molecule type" value="Genomic_DNA"/>
</dbReference>
<accession>A0A350P0N1</accession>
<proteinExistence type="predicted"/>
<organism evidence="2 3">
    <name type="scientific">Alteromonas australica</name>
    <dbReference type="NCBI Taxonomy" id="589873"/>
    <lineage>
        <taxon>Bacteria</taxon>
        <taxon>Pseudomonadati</taxon>
        <taxon>Pseudomonadota</taxon>
        <taxon>Gammaproteobacteria</taxon>
        <taxon>Alteromonadales</taxon>
        <taxon>Alteromonadaceae</taxon>
        <taxon>Alteromonas/Salinimonas group</taxon>
        <taxon>Alteromonas</taxon>
    </lineage>
</organism>
<evidence type="ECO:0000313" key="3">
    <source>
        <dbReference type="Proteomes" id="UP000263517"/>
    </source>
</evidence>
<evidence type="ECO:0000313" key="2">
    <source>
        <dbReference type="EMBL" id="HAW74848.1"/>
    </source>
</evidence>
<dbReference type="PROSITE" id="PS51257">
    <property type="entry name" value="PROKAR_LIPOPROTEIN"/>
    <property type="match status" value="1"/>
</dbReference>
<dbReference type="Proteomes" id="UP000263517">
    <property type="component" value="Unassembled WGS sequence"/>
</dbReference>
<gene>
    <name evidence="2" type="ORF">DCW74_03830</name>
</gene>
<sequence>MRKLFLSVIAVFVVSMAFTSCAALEAVFGDSTVVTTPDQVREGAKVATIPFDQLPESVREKFPNQKDLVVADTADLKEDAKYVQLGGSLTDGGFEGLLSTGFEIGKAFLPGLAAWEGALAFLSRRKRKHWVKVAKAAVPHKGDSTINLGGALKSMGAALGISHSSSASQDVVEKEDAAEIKKAAKKKA</sequence>